<evidence type="ECO:0008006" key="2">
    <source>
        <dbReference type="Google" id="ProtNLM"/>
    </source>
</evidence>
<dbReference type="EMBL" id="MN739315">
    <property type="protein sequence ID" value="QHS98351.1"/>
    <property type="molecule type" value="Genomic_DNA"/>
</dbReference>
<sequence>MITFVTSWYIVKAKFNKEVYAEWINNLLANVNNFNLVVFTNEESKYMIEPYLKNKKIKAIVYEWDEFSTYKYKDKWVSNHEINHSLNNMVHWKLNMLWNEKINMVKIVKDSLIFPNNIFGWCDIGYFRCNSASIDFDTIKEWPNEDKVNSIDKHKIYYNQVCNSYYLNNLVRHVLTKSDTDLPVTPIPYNQISIAGGFFLTHGENVNWWWNTFYSRLKLYFDNNYLVKDDQIIVIDCIANNLKHFKLIKQEAGLDPWFGFQTYLL</sequence>
<dbReference type="AlphaFoldDB" id="A0A6C0C2N6"/>
<accession>A0A6C0C2N6</accession>
<reference evidence="1" key="1">
    <citation type="journal article" date="2020" name="Nature">
        <title>Giant virus diversity and host interactions through global metagenomics.</title>
        <authorList>
            <person name="Schulz F."/>
            <person name="Roux S."/>
            <person name="Paez-Espino D."/>
            <person name="Jungbluth S."/>
            <person name="Walsh D.A."/>
            <person name="Denef V.J."/>
            <person name="McMahon K.D."/>
            <person name="Konstantinidis K.T."/>
            <person name="Eloe-Fadrosh E.A."/>
            <person name="Kyrpides N.C."/>
            <person name="Woyke T."/>
        </authorList>
    </citation>
    <scope>NUCLEOTIDE SEQUENCE</scope>
    <source>
        <strain evidence="1">GVMAG-M-3300020182-84</strain>
    </source>
</reference>
<name>A0A6C0C2N6_9ZZZZ</name>
<organism evidence="1">
    <name type="scientific">viral metagenome</name>
    <dbReference type="NCBI Taxonomy" id="1070528"/>
    <lineage>
        <taxon>unclassified sequences</taxon>
        <taxon>metagenomes</taxon>
        <taxon>organismal metagenomes</taxon>
    </lineage>
</organism>
<proteinExistence type="predicted"/>
<protein>
    <recommendedName>
        <fullName evidence="2">Nucleotide-diphospho-sugar transferase domain-containing protein</fullName>
    </recommendedName>
</protein>
<evidence type="ECO:0000313" key="1">
    <source>
        <dbReference type="EMBL" id="QHS98351.1"/>
    </source>
</evidence>